<evidence type="ECO:0000313" key="2">
    <source>
        <dbReference type="EMBL" id="KAK5991538.1"/>
    </source>
</evidence>
<protein>
    <submittedName>
        <fullName evidence="2">Uncharacterized protein</fullName>
    </submittedName>
</protein>
<keyword evidence="3" id="KW-1185">Reference proteome</keyword>
<gene>
    <name evidence="2" type="ORF">PT974_09822</name>
</gene>
<evidence type="ECO:0000313" key="3">
    <source>
        <dbReference type="Proteomes" id="UP001338125"/>
    </source>
</evidence>
<dbReference type="EMBL" id="JAVFKD010000014">
    <property type="protein sequence ID" value="KAK5991538.1"/>
    <property type="molecule type" value="Genomic_DNA"/>
</dbReference>
<feature type="compositionally biased region" description="Basic and acidic residues" evidence="1">
    <location>
        <begin position="173"/>
        <end position="183"/>
    </location>
</feature>
<name>A0ABR0SH91_9HYPO</name>
<organism evidence="2 3">
    <name type="scientific">Cladobotryum mycophilum</name>
    <dbReference type="NCBI Taxonomy" id="491253"/>
    <lineage>
        <taxon>Eukaryota</taxon>
        <taxon>Fungi</taxon>
        <taxon>Dikarya</taxon>
        <taxon>Ascomycota</taxon>
        <taxon>Pezizomycotina</taxon>
        <taxon>Sordariomycetes</taxon>
        <taxon>Hypocreomycetidae</taxon>
        <taxon>Hypocreales</taxon>
        <taxon>Hypocreaceae</taxon>
        <taxon>Cladobotryum</taxon>
    </lineage>
</organism>
<reference evidence="2 3" key="1">
    <citation type="submission" date="2024-01" db="EMBL/GenBank/DDBJ databases">
        <title>Complete genome of Cladobotryum mycophilum ATHUM6906.</title>
        <authorList>
            <person name="Christinaki A.C."/>
            <person name="Myridakis A.I."/>
            <person name="Kouvelis V.N."/>
        </authorList>
    </citation>
    <scope>NUCLEOTIDE SEQUENCE [LARGE SCALE GENOMIC DNA]</scope>
    <source>
        <strain evidence="2 3">ATHUM6906</strain>
    </source>
</reference>
<proteinExistence type="predicted"/>
<dbReference type="Proteomes" id="UP001338125">
    <property type="component" value="Unassembled WGS sequence"/>
</dbReference>
<sequence>MALQAIRNFFGWQTYPHYLQFTYYPNPDYKKDDEVEWEARLEVRANDVPLLMRQGFHWSAANVCEEESYFLTTRLDLQLSVEESRNWKVGRIYTVVDLQKPPQWTARLVVFAQKVSVLSAFRIQMLSPDKTISAFARNSDENLIYEYYYHHPTCNYNSIYDDKLLGGWWPRPKKQEQEGKGQEEQGQVLSDEENEAKGSDGWNTEWSQC</sequence>
<comment type="caution">
    <text evidence="2">The sequence shown here is derived from an EMBL/GenBank/DDBJ whole genome shotgun (WGS) entry which is preliminary data.</text>
</comment>
<accession>A0ABR0SH91</accession>
<feature type="region of interest" description="Disordered" evidence="1">
    <location>
        <begin position="171"/>
        <end position="209"/>
    </location>
</feature>
<evidence type="ECO:0000256" key="1">
    <source>
        <dbReference type="SAM" id="MobiDB-lite"/>
    </source>
</evidence>